<protein>
    <recommendedName>
        <fullName evidence="3">Transposase DDE domain-containing protein</fullName>
    </recommendedName>
</protein>
<evidence type="ECO:0000313" key="2">
    <source>
        <dbReference type="Proteomes" id="UP000236754"/>
    </source>
</evidence>
<proteinExistence type="predicted"/>
<dbReference type="AlphaFoldDB" id="A0A1H6EG55"/>
<reference evidence="1 2" key="1">
    <citation type="submission" date="2016-10" db="EMBL/GenBank/DDBJ databases">
        <authorList>
            <person name="de Groot N.N."/>
        </authorList>
    </citation>
    <scope>NUCLEOTIDE SEQUENCE [LARGE SCALE GENOMIC DNA]</scope>
    <source>
        <strain evidence="1 2">CGMCC 4.2023</strain>
    </source>
</reference>
<accession>A0A1H6EG55</accession>
<dbReference type="EMBL" id="FNVU01000043">
    <property type="protein sequence ID" value="SEG96233.1"/>
    <property type="molecule type" value="Genomic_DNA"/>
</dbReference>
<name>A0A1H6EG55_9ACTN</name>
<evidence type="ECO:0000313" key="1">
    <source>
        <dbReference type="EMBL" id="SEG96233.1"/>
    </source>
</evidence>
<keyword evidence="2" id="KW-1185">Reference proteome</keyword>
<dbReference type="Proteomes" id="UP000236754">
    <property type="component" value="Unassembled WGS sequence"/>
</dbReference>
<organism evidence="1 2">
    <name type="scientific">Actinacidiphila yanglinensis</name>
    <dbReference type="NCBI Taxonomy" id="310779"/>
    <lineage>
        <taxon>Bacteria</taxon>
        <taxon>Bacillati</taxon>
        <taxon>Actinomycetota</taxon>
        <taxon>Actinomycetes</taxon>
        <taxon>Kitasatosporales</taxon>
        <taxon>Streptomycetaceae</taxon>
        <taxon>Actinacidiphila</taxon>
    </lineage>
</organism>
<gene>
    <name evidence="1" type="ORF">SAMN05216223_1431</name>
</gene>
<sequence length="62" mass="7115">MTPLRRKKGSRGGLPVIHDADFFAERNSVERLINRLKAWRGIATRYDKVPEGCFAGFRLRAL</sequence>
<evidence type="ECO:0008006" key="3">
    <source>
        <dbReference type="Google" id="ProtNLM"/>
    </source>
</evidence>